<dbReference type="AlphaFoldDB" id="A0A5E4MRA9"/>
<reference evidence="2 3" key="1">
    <citation type="submission" date="2019-08" db="EMBL/GenBank/DDBJ databases">
        <authorList>
            <person name="Alioto T."/>
            <person name="Alioto T."/>
            <person name="Gomez Garrido J."/>
        </authorList>
    </citation>
    <scope>NUCLEOTIDE SEQUENCE [LARGE SCALE GENOMIC DNA]</scope>
</reference>
<accession>A0A5E4MRA9</accession>
<proteinExistence type="predicted"/>
<feature type="coiled-coil region" evidence="1">
    <location>
        <begin position="133"/>
        <end position="160"/>
    </location>
</feature>
<name>A0A5E4MRA9_9HEMI</name>
<evidence type="ECO:0000313" key="2">
    <source>
        <dbReference type="EMBL" id="VVC33995.1"/>
    </source>
</evidence>
<evidence type="ECO:0000256" key="1">
    <source>
        <dbReference type="SAM" id="Coils"/>
    </source>
</evidence>
<keyword evidence="3" id="KW-1185">Reference proteome</keyword>
<dbReference type="Proteomes" id="UP000325440">
    <property type="component" value="Unassembled WGS sequence"/>
</dbReference>
<sequence>MSPFVPKRSTFRYEWIHGKLNEQICYKKRQKIPRSLTVHEINHQPFPHNSNYDIDRNCSSSSKSINSLQTSNKSYGTEKNYLQKLPVVQNCRTSADNCYTIVNIEFQNNFHYFNGAKTPLKPPRVEYKQMNIFARSRNKYDNKTDKIDDLEKKIENTNHDDEHDHDHNNNLSICLQNETDFDSRSGLQFEKFIKDRLTNGCIDIGNEYENDSNARMDDKDNTIQSDIIYSENDDQFEIFRLNDNRELEIKNIDI</sequence>
<gene>
    <name evidence="2" type="ORF">CINCED_3A025071</name>
</gene>
<protein>
    <submittedName>
        <fullName evidence="2">Uncharacterized protein</fullName>
    </submittedName>
</protein>
<dbReference type="EMBL" id="CABPRJ010000980">
    <property type="protein sequence ID" value="VVC33995.1"/>
    <property type="molecule type" value="Genomic_DNA"/>
</dbReference>
<evidence type="ECO:0000313" key="3">
    <source>
        <dbReference type="Proteomes" id="UP000325440"/>
    </source>
</evidence>
<organism evidence="2 3">
    <name type="scientific">Cinara cedri</name>
    <dbReference type="NCBI Taxonomy" id="506608"/>
    <lineage>
        <taxon>Eukaryota</taxon>
        <taxon>Metazoa</taxon>
        <taxon>Ecdysozoa</taxon>
        <taxon>Arthropoda</taxon>
        <taxon>Hexapoda</taxon>
        <taxon>Insecta</taxon>
        <taxon>Pterygota</taxon>
        <taxon>Neoptera</taxon>
        <taxon>Paraneoptera</taxon>
        <taxon>Hemiptera</taxon>
        <taxon>Sternorrhyncha</taxon>
        <taxon>Aphidomorpha</taxon>
        <taxon>Aphidoidea</taxon>
        <taxon>Aphididae</taxon>
        <taxon>Lachninae</taxon>
        <taxon>Cinara</taxon>
    </lineage>
</organism>
<keyword evidence="1" id="KW-0175">Coiled coil</keyword>